<evidence type="ECO:0000256" key="8">
    <source>
        <dbReference type="SAM" id="MobiDB-lite"/>
    </source>
</evidence>
<evidence type="ECO:0000256" key="7">
    <source>
        <dbReference type="ARBA" id="ARBA00023136"/>
    </source>
</evidence>
<comment type="subcellular location">
    <subcellularLocation>
        <location evidence="1">Cell membrane</location>
        <topology evidence="1">Multi-pass membrane protein</topology>
    </subcellularLocation>
</comment>
<dbReference type="Pfam" id="PF00005">
    <property type="entry name" value="ABC_tran"/>
    <property type="match status" value="1"/>
</dbReference>
<dbReference type="PANTHER" id="PTHR43394">
    <property type="entry name" value="ATP-DEPENDENT PERMEASE MDL1, MITOCHONDRIAL"/>
    <property type="match status" value="1"/>
</dbReference>
<dbReference type="PROSITE" id="PS50893">
    <property type="entry name" value="ABC_TRANSPORTER_2"/>
    <property type="match status" value="1"/>
</dbReference>
<dbReference type="InterPro" id="IPR017871">
    <property type="entry name" value="ABC_transporter-like_CS"/>
</dbReference>
<feature type="transmembrane region" description="Helical" evidence="9">
    <location>
        <begin position="51"/>
        <end position="71"/>
    </location>
</feature>
<dbReference type="GO" id="GO:0015421">
    <property type="term" value="F:ABC-type oligopeptide transporter activity"/>
    <property type="evidence" value="ECO:0007669"/>
    <property type="project" value="TreeGrafter"/>
</dbReference>
<keyword evidence="13" id="KW-1185">Reference proteome</keyword>
<dbReference type="HOGENOM" id="CLU_000604_84_3_9"/>
<reference evidence="12 13" key="1">
    <citation type="submission" date="2010-11" db="EMBL/GenBank/DDBJ databases">
        <title>Complete sequence of Halanaerobium sp. sapolanicus.</title>
        <authorList>
            <consortium name="US DOE Joint Genome Institute"/>
            <person name="Lucas S."/>
            <person name="Copeland A."/>
            <person name="Lapidus A."/>
            <person name="Cheng J.-F."/>
            <person name="Bruce D."/>
            <person name="Goodwin L."/>
            <person name="Pitluck S."/>
            <person name="Davenport K."/>
            <person name="Detter J.C."/>
            <person name="Han C."/>
            <person name="Tapia R."/>
            <person name="Land M."/>
            <person name="Hauser L."/>
            <person name="Jeffries C."/>
            <person name="Kyrpides N."/>
            <person name="Ivanova N."/>
            <person name="Mikhailova N."/>
            <person name="Begemann M.B."/>
            <person name="Mormile M.R."/>
            <person name="Wall J.D."/>
            <person name="Elias D.A."/>
            <person name="Woyke T."/>
        </authorList>
    </citation>
    <scope>NUCLEOTIDE SEQUENCE [LARGE SCALE GENOMIC DNA]</scope>
    <source>
        <strain evidence="13">sapolanicus</strain>
    </source>
</reference>
<keyword evidence="2" id="KW-0813">Transport</keyword>
<dbReference type="EMBL" id="CP002304">
    <property type="protein sequence ID" value="ADQ13729.1"/>
    <property type="molecule type" value="Genomic_DNA"/>
</dbReference>
<keyword evidence="5" id="KW-0067">ATP-binding</keyword>
<dbReference type="SUPFAM" id="SSF90123">
    <property type="entry name" value="ABC transporter transmembrane region"/>
    <property type="match status" value="1"/>
</dbReference>
<dbReference type="PROSITE" id="PS50929">
    <property type="entry name" value="ABC_TM1F"/>
    <property type="match status" value="1"/>
</dbReference>
<feature type="transmembrane region" description="Helical" evidence="9">
    <location>
        <begin position="262"/>
        <end position="282"/>
    </location>
</feature>
<evidence type="ECO:0000256" key="3">
    <source>
        <dbReference type="ARBA" id="ARBA00022692"/>
    </source>
</evidence>
<sequence length="599" mass="67467">MRIISYAFNHQKKLFITAAAVIISTLLGLVPPLFIRQGIDEYIAQGELTKLFIAAALMVFVILIKGIFDFIKSYFAEYIAQNIIHDLRVELYQHLNSLSFSFFDSSETGDLMSRLTADADTLRKFINRGSTFITANLLTIAAIFFISYSWDYRLGLIYLLMLPLMILGITVYARRVRPMFKIVRKSFGRLTGMIRESFIGIEVIKLFGREDYEFEKFKKENQKYLNINLEAAKVSAFWMPYVNFFMGLGTAAVIWYGGRLVITDQISLGILAAFISYISMLLRPVRQTGMLISFGSQASAAAERIFEVLDRESDVKEAEKPLELDKINGEVEYKDLSFSYQKGKEVLKNINLKVKAKETIAVVGPTGAGKTTLLHLLPRFYDPDQGQLLIDGHDIRELKLDSLRREIGIVMQKSFLFAASIRENISYGRPEASFDEIKKAAQVAQIDDFIESLPLGYETPVGERGVSLSGGQKQRLAIARVLLTKPSLLILDEPTSSIDAATEEKLNQALDKVLEDRTSFIIAHRLWTVRMADKIIVIKDGEIIESGSYQELKSQDSYFNKLESSLRSDSANEDNNDLKNIEKSQKSGQGKEGKGGGLK</sequence>
<dbReference type="Proteomes" id="UP000007434">
    <property type="component" value="Chromosome"/>
</dbReference>
<feature type="region of interest" description="Disordered" evidence="8">
    <location>
        <begin position="564"/>
        <end position="599"/>
    </location>
</feature>
<dbReference type="FunFam" id="3.40.50.300:FF:000287">
    <property type="entry name" value="Multidrug ABC transporter ATP-binding protein"/>
    <property type="match status" value="1"/>
</dbReference>
<evidence type="ECO:0000256" key="9">
    <source>
        <dbReference type="SAM" id="Phobius"/>
    </source>
</evidence>
<dbReference type="CDD" id="cd18542">
    <property type="entry name" value="ABC_6TM_YknU_like"/>
    <property type="match status" value="1"/>
</dbReference>
<dbReference type="Pfam" id="PF00664">
    <property type="entry name" value="ABC_membrane"/>
    <property type="match status" value="1"/>
</dbReference>
<evidence type="ECO:0000256" key="2">
    <source>
        <dbReference type="ARBA" id="ARBA00022448"/>
    </source>
</evidence>
<evidence type="ECO:0000256" key="6">
    <source>
        <dbReference type="ARBA" id="ARBA00022989"/>
    </source>
</evidence>
<dbReference type="GO" id="GO:0005524">
    <property type="term" value="F:ATP binding"/>
    <property type="evidence" value="ECO:0007669"/>
    <property type="project" value="UniProtKB-KW"/>
</dbReference>
<dbReference type="Gene3D" id="1.20.1560.10">
    <property type="entry name" value="ABC transporter type 1, transmembrane domain"/>
    <property type="match status" value="1"/>
</dbReference>
<feature type="domain" description="ABC transporter" evidence="10">
    <location>
        <begin position="331"/>
        <end position="565"/>
    </location>
</feature>
<feature type="transmembrane region" description="Helical" evidence="9">
    <location>
        <begin position="132"/>
        <end position="150"/>
    </location>
</feature>
<name>E4RNQ1_HALHG</name>
<feature type="domain" description="ABC transmembrane type-1" evidence="11">
    <location>
        <begin position="15"/>
        <end position="297"/>
    </location>
</feature>
<gene>
    <name evidence="12" type="ordered locus">Halsa_0250</name>
</gene>
<evidence type="ECO:0000313" key="12">
    <source>
        <dbReference type="EMBL" id="ADQ13729.1"/>
    </source>
</evidence>
<accession>E4RNQ1</accession>
<protein>
    <submittedName>
        <fullName evidence="12">ABC transporter related protein</fullName>
    </submittedName>
</protein>
<feature type="compositionally biased region" description="Basic and acidic residues" evidence="8">
    <location>
        <begin position="576"/>
        <end position="599"/>
    </location>
</feature>
<feature type="transmembrane region" description="Helical" evidence="9">
    <location>
        <begin position="156"/>
        <end position="174"/>
    </location>
</feature>
<dbReference type="STRING" id="656519.Halsa_0250"/>
<evidence type="ECO:0000313" key="13">
    <source>
        <dbReference type="Proteomes" id="UP000007434"/>
    </source>
</evidence>
<evidence type="ECO:0000259" key="11">
    <source>
        <dbReference type="PROSITE" id="PS50929"/>
    </source>
</evidence>
<dbReference type="GO" id="GO:0005886">
    <property type="term" value="C:plasma membrane"/>
    <property type="evidence" value="ECO:0007669"/>
    <property type="project" value="UniProtKB-SubCell"/>
</dbReference>
<dbReference type="InterPro" id="IPR036640">
    <property type="entry name" value="ABC1_TM_sf"/>
</dbReference>
<dbReference type="SUPFAM" id="SSF52540">
    <property type="entry name" value="P-loop containing nucleoside triphosphate hydrolases"/>
    <property type="match status" value="1"/>
</dbReference>
<feature type="transmembrane region" description="Helical" evidence="9">
    <location>
        <begin position="236"/>
        <end position="256"/>
    </location>
</feature>
<dbReference type="eggNOG" id="COG1132">
    <property type="taxonomic scope" value="Bacteria"/>
</dbReference>
<dbReference type="InterPro" id="IPR003439">
    <property type="entry name" value="ABC_transporter-like_ATP-bd"/>
</dbReference>
<dbReference type="PROSITE" id="PS00211">
    <property type="entry name" value="ABC_TRANSPORTER_1"/>
    <property type="match status" value="1"/>
</dbReference>
<keyword evidence="6 9" id="KW-1133">Transmembrane helix</keyword>
<keyword evidence="7 9" id="KW-0472">Membrane</keyword>
<dbReference type="InterPro" id="IPR027417">
    <property type="entry name" value="P-loop_NTPase"/>
</dbReference>
<evidence type="ECO:0000259" key="10">
    <source>
        <dbReference type="PROSITE" id="PS50893"/>
    </source>
</evidence>
<dbReference type="KEGG" id="has:Halsa_0250"/>
<dbReference type="InterPro" id="IPR011527">
    <property type="entry name" value="ABC1_TM_dom"/>
</dbReference>
<reference evidence="12 13" key="2">
    <citation type="journal article" date="2011" name="J. Bacteriol.">
        <title>Complete Genome Sequence of the Haloalkaliphilic, Hydrogen Producing Halanaerobium hydrogenoformans.</title>
        <authorList>
            <person name="Brown S.D."/>
            <person name="Begemann M.B."/>
            <person name="Mormile M.R."/>
            <person name="Wall J.D."/>
            <person name="Han C.S."/>
            <person name="Goodwin L.A."/>
            <person name="Pitluck S."/>
            <person name="Land M.L."/>
            <person name="Hauser L.J."/>
            <person name="Elias D.A."/>
        </authorList>
    </citation>
    <scope>NUCLEOTIDE SEQUENCE [LARGE SCALE GENOMIC DNA]</scope>
    <source>
        <strain evidence="13">sapolanicus</strain>
    </source>
</reference>
<proteinExistence type="predicted"/>
<evidence type="ECO:0000256" key="4">
    <source>
        <dbReference type="ARBA" id="ARBA00022741"/>
    </source>
</evidence>
<keyword evidence="4" id="KW-0547">Nucleotide-binding</keyword>
<feature type="transmembrane region" description="Helical" evidence="9">
    <location>
        <begin position="12"/>
        <end position="31"/>
    </location>
</feature>
<organism evidence="12 13">
    <name type="scientific">Halanaerobium hydrogeniformans</name>
    <name type="common">Halanaerobium sp. (strain sapolanicus)</name>
    <dbReference type="NCBI Taxonomy" id="656519"/>
    <lineage>
        <taxon>Bacteria</taxon>
        <taxon>Bacillati</taxon>
        <taxon>Bacillota</taxon>
        <taxon>Clostridia</taxon>
        <taxon>Halanaerobiales</taxon>
        <taxon>Halanaerobiaceae</taxon>
        <taxon>Halanaerobium</taxon>
    </lineage>
</organism>
<dbReference type="SMART" id="SM00382">
    <property type="entry name" value="AAA"/>
    <property type="match status" value="1"/>
</dbReference>
<evidence type="ECO:0000256" key="1">
    <source>
        <dbReference type="ARBA" id="ARBA00004651"/>
    </source>
</evidence>
<dbReference type="GO" id="GO:0016887">
    <property type="term" value="F:ATP hydrolysis activity"/>
    <property type="evidence" value="ECO:0007669"/>
    <property type="project" value="InterPro"/>
</dbReference>
<dbReference type="Gene3D" id="3.40.50.300">
    <property type="entry name" value="P-loop containing nucleotide triphosphate hydrolases"/>
    <property type="match status" value="1"/>
</dbReference>
<evidence type="ECO:0000256" key="5">
    <source>
        <dbReference type="ARBA" id="ARBA00022840"/>
    </source>
</evidence>
<dbReference type="PANTHER" id="PTHR43394:SF1">
    <property type="entry name" value="ATP-BINDING CASSETTE SUB-FAMILY B MEMBER 10, MITOCHONDRIAL"/>
    <property type="match status" value="1"/>
</dbReference>
<dbReference type="InterPro" id="IPR003593">
    <property type="entry name" value="AAA+_ATPase"/>
</dbReference>
<keyword evidence="3 9" id="KW-0812">Transmembrane</keyword>
<dbReference type="AlphaFoldDB" id="E4RNQ1"/>
<dbReference type="InterPro" id="IPR039421">
    <property type="entry name" value="Type_1_exporter"/>
</dbReference>